<proteinExistence type="predicted"/>
<dbReference type="InterPro" id="IPR046341">
    <property type="entry name" value="SET_dom_sf"/>
</dbReference>
<dbReference type="Gene3D" id="2.170.270.10">
    <property type="entry name" value="SET domain"/>
    <property type="match status" value="1"/>
</dbReference>
<organism evidence="1 2">
    <name type="scientific">Gymnopus androsaceus JB14</name>
    <dbReference type="NCBI Taxonomy" id="1447944"/>
    <lineage>
        <taxon>Eukaryota</taxon>
        <taxon>Fungi</taxon>
        <taxon>Dikarya</taxon>
        <taxon>Basidiomycota</taxon>
        <taxon>Agaricomycotina</taxon>
        <taxon>Agaricomycetes</taxon>
        <taxon>Agaricomycetidae</taxon>
        <taxon>Agaricales</taxon>
        <taxon>Marasmiineae</taxon>
        <taxon>Omphalotaceae</taxon>
        <taxon>Gymnopus</taxon>
    </lineage>
</organism>
<evidence type="ECO:0008006" key="3">
    <source>
        <dbReference type="Google" id="ProtNLM"/>
    </source>
</evidence>
<name>A0A6A4GR66_9AGAR</name>
<protein>
    <recommendedName>
        <fullName evidence="3">SET domain-containing protein</fullName>
    </recommendedName>
</protein>
<dbReference type="SUPFAM" id="SSF82199">
    <property type="entry name" value="SET domain"/>
    <property type="match status" value="1"/>
</dbReference>
<dbReference type="OrthoDB" id="5945798at2759"/>
<dbReference type="AlphaFoldDB" id="A0A6A4GR66"/>
<evidence type="ECO:0000313" key="1">
    <source>
        <dbReference type="EMBL" id="KAE9388269.1"/>
    </source>
</evidence>
<keyword evidence="2" id="KW-1185">Reference proteome</keyword>
<dbReference type="EMBL" id="ML769752">
    <property type="protein sequence ID" value="KAE9388269.1"/>
    <property type="molecule type" value="Genomic_DNA"/>
</dbReference>
<sequence>MSTMGVGSRPLVGRVKTNGIGCQWVRTPHSDIANDCMNTSFSARSFPISYPNPNPHRSCTPNTVHHWNTSSISFRRYAVRDIPPDTKLTLAYCDIFDSVAERAKSLAPYGITSCGWYLTPLPNAELQVDVVNLSSS</sequence>
<reference evidence="1" key="1">
    <citation type="journal article" date="2019" name="Environ. Microbiol.">
        <title>Fungal ecological strategies reflected in gene transcription - a case study of two litter decomposers.</title>
        <authorList>
            <person name="Barbi F."/>
            <person name="Kohler A."/>
            <person name="Barry K."/>
            <person name="Baskaran P."/>
            <person name="Daum C."/>
            <person name="Fauchery L."/>
            <person name="Ihrmark K."/>
            <person name="Kuo A."/>
            <person name="LaButti K."/>
            <person name="Lipzen A."/>
            <person name="Morin E."/>
            <person name="Grigoriev I.V."/>
            <person name="Henrissat B."/>
            <person name="Lindahl B."/>
            <person name="Martin F."/>
        </authorList>
    </citation>
    <scope>NUCLEOTIDE SEQUENCE</scope>
    <source>
        <strain evidence="1">JB14</strain>
    </source>
</reference>
<evidence type="ECO:0000313" key="2">
    <source>
        <dbReference type="Proteomes" id="UP000799118"/>
    </source>
</evidence>
<accession>A0A6A4GR66</accession>
<gene>
    <name evidence="1" type="ORF">BT96DRAFT_1004338</name>
</gene>
<dbReference type="Proteomes" id="UP000799118">
    <property type="component" value="Unassembled WGS sequence"/>
</dbReference>